<comment type="caution">
    <text evidence="2">The sequence shown here is derived from an EMBL/GenBank/DDBJ whole genome shotgun (WGS) entry which is preliminary data.</text>
</comment>
<proteinExistence type="predicted"/>
<dbReference type="PANTHER" id="PTHR38663">
    <property type="match status" value="1"/>
</dbReference>
<evidence type="ECO:0000259" key="1">
    <source>
        <dbReference type="Pfam" id="PF13454"/>
    </source>
</evidence>
<dbReference type="AlphaFoldDB" id="A0A2S9YFM4"/>
<dbReference type="Gene3D" id="3.50.50.60">
    <property type="entry name" value="FAD/NAD(P)-binding domain"/>
    <property type="match status" value="1"/>
</dbReference>
<dbReference type="Pfam" id="PF13454">
    <property type="entry name" value="NAD_binding_9"/>
    <property type="match status" value="1"/>
</dbReference>
<dbReference type="Proteomes" id="UP000237968">
    <property type="component" value="Unassembled WGS sequence"/>
</dbReference>
<evidence type="ECO:0000313" key="3">
    <source>
        <dbReference type="Proteomes" id="UP000237968"/>
    </source>
</evidence>
<dbReference type="OrthoDB" id="370110at2"/>
<accession>A0A2S9YFM4</accession>
<dbReference type="PRINTS" id="PR00368">
    <property type="entry name" value="FADPNR"/>
</dbReference>
<dbReference type="SUPFAM" id="SSF51905">
    <property type="entry name" value="FAD/NAD(P)-binding domain"/>
    <property type="match status" value="1"/>
</dbReference>
<dbReference type="EMBL" id="PVNK01000068">
    <property type="protein sequence ID" value="PRQ03842.1"/>
    <property type="molecule type" value="Genomic_DNA"/>
</dbReference>
<dbReference type="PANTHER" id="PTHR38663:SF1">
    <property type="entry name" value="L-ORNITHINE N(5)-MONOOXYGENASE"/>
    <property type="match status" value="1"/>
</dbReference>
<dbReference type="InterPro" id="IPR038732">
    <property type="entry name" value="HpyO/CreE_NAD-binding"/>
</dbReference>
<organism evidence="2 3">
    <name type="scientific">Enhygromyxa salina</name>
    <dbReference type="NCBI Taxonomy" id="215803"/>
    <lineage>
        <taxon>Bacteria</taxon>
        <taxon>Pseudomonadati</taxon>
        <taxon>Myxococcota</taxon>
        <taxon>Polyangia</taxon>
        <taxon>Nannocystales</taxon>
        <taxon>Nannocystaceae</taxon>
        <taxon>Enhygromyxa</taxon>
    </lineage>
</organism>
<sequence>MLDWLIIGAGVHGVHLALALLSRAGVERDRIRLLDPHPNPLARWRQCSATVGMRFMRSPSVHHLDGPPFSLSNFARERGYNQKREFRPPYNRPSRRLFDEHCDALLASQRIAELCIRGRAVALTERGDRLEVEVEVETETETETITASRVVLALGSDRLARPAWAEALARDGLRLAHVFDDDFDASTLADADQLVVVGGGISAVQFALAQSRNRTSPVTLLTRKPLREAQFDSDPGWLGPLHLDGFRREPDMSRRRAMIDAARNRGTVPRDVLREFRRAERRGRVEVHEAQIIDARVARHGGVELWPQAGPIRSADRVVLATGFARARPGAWLDQSIAELGLPCAECGYPIVDRALRWHPRIHVSGGLAELELGPAARNVSGARMASERLLEHLCERRSVPRGQVVRLGTV</sequence>
<reference evidence="2 3" key="1">
    <citation type="submission" date="2018-03" db="EMBL/GenBank/DDBJ databases">
        <title>Draft Genome Sequences of the Obligatory Marine Myxobacteria Enhygromyxa salina SWB005.</title>
        <authorList>
            <person name="Poehlein A."/>
            <person name="Moghaddam J.A."/>
            <person name="Harms H."/>
            <person name="Alanjari M."/>
            <person name="Koenig G.M."/>
            <person name="Daniel R."/>
            <person name="Schaeberle T.F."/>
        </authorList>
    </citation>
    <scope>NUCLEOTIDE SEQUENCE [LARGE SCALE GENOMIC DNA]</scope>
    <source>
        <strain evidence="2 3">SWB005</strain>
    </source>
</reference>
<keyword evidence="3" id="KW-1185">Reference proteome</keyword>
<dbReference type="RefSeq" id="WP_106390698.1">
    <property type="nucleotide sequence ID" value="NZ_PVNK01000068.1"/>
</dbReference>
<feature type="domain" description="FAD-dependent urate hydroxylase HpyO/Asp monooxygenase CreE-like FAD/NAD(P)-binding" evidence="1">
    <location>
        <begin position="6"/>
        <end position="156"/>
    </location>
</feature>
<protein>
    <submittedName>
        <fullName evidence="2">FAD dependent oxidoreductase</fullName>
    </submittedName>
</protein>
<evidence type="ECO:0000313" key="2">
    <source>
        <dbReference type="EMBL" id="PRQ03842.1"/>
    </source>
</evidence>
<gene>
    <name evidence="2" type="ORF">ENSA5_12110</name>
</gene>
<name>A0A2S9YFM4_9BACT</name>
<dbReference type="InterPro" id="IPR036188">
    <property type="entry name" value="FAD/NAD-bd_sf"/>
</dbReference>